<proteinExistence type="predicted"/>
<evidence type="ECO:0000313" key="3">
    <source>
        <dbReference type="Proteomes" id="UP000595564"/>
    </source>
</evidence>
<dbReference type="SMART" id="SM00471">
    <property type="entry name" value="HDc"/>
    <property type="match status" value="1"/>
</dbReference>
<dbReference type="InterPro" id="IPR006675">
    <property type="entry name" value="HDIG_dom"/>
</dbReference>
<dbReference type="PROSITE" id="PS51832">
    <property type="entry name" value="HD_GYP"/>
    <property type="match status" value="1"/>
</dbReference>
<dbReference type="SUPFAM" id="SSF109604">
    <property type="entry name" value="HD-domain/PDEase-like"/>
    <property type="match status" value="1"/>
</dbReference>
<dbReference type="KEGG" id="thyd:TTHT_1130"/>
<dbReference type="EMBL" id="AP017470">
    <property type="protein sequence ID" value="BBB32664.1"/>
    <property type="molecule type" value="Genomic_DNA"/>
</dbReference>
<name>A0A7R6PHG0_9BACT</name>
<dbReference type="NCBIfam" id="TIGR00277">
    <property type="entry name" value="HDIG"/>
    <property type="match status" value="1"/>
</dbReference>
<dbReference type="CDD" id="cd00077">
    <property type="entry name" value="HDc"/>
    <property type="match status" value="1"/>
</dbReference>
<dbReference type="Proteomes" id="UP000595564">
    <property type="component" value="Chromosome"/>
</dbReference>
<keyword evidence="3" id="KW-1185">Reference proteome</keyword>
<protein>
    <recommendedName>
        <fullName evidence="1">HD-GYP domain-containing protein</fullName>
    </recommendedName>
</protein>
<evidence type="ECO:0000313" key="2">
    <source>
        <dbReference type="EMBL" id="BBB32664.1"/>
    </source>
</evidence>
<dbReference type="Gene3D" id="3.30.450.40">
    <property type="match status" value="1"/>
</dbReference>
<dbReference type="InterPro" id="IPR037522">
    <property type="entry name" value="HD_GYP_dom"/>
</dbReference>
<dbReference type="InterPro" id="IPR003607">
    <property type="entry name" value="HD/PDEase_dom"/>
</dbReference>
<organism evidence="2 3">
    <name type="scientific">Thermotomaculum hydrothermale</name>
    <dbReference type="NCBI Taxonomy" id="981385"/>
    <lineage>
        <taxon>Bacteria</taxon>
        <taxon>Pseudomonadati</taxon>
        <taxon>Acidobacteriota</taxon>
        <taxon>Holophagae</taxon>
        <taxon>Thermotomaculales</taxon>
        <taxon>Thermotomaculaceae</taxon>
        <taxon>Thermotomaculum</taxon>
    </lineage>
</organism>
<dbReference type="PANTHER" id="PTHR43155">
    <property type="entry name" value="CYCLIC DI-GMP PHOSPHODIESTERASE PA4108-RELATED"/>
    <property type="match status" value="1"/>
</dbReference>
<dbReference type="RefSeq" id="WP_201326967.1">
    <property type="nucleotide sequence ID" value="NZ_AP017470.1"/>
</dbReference>
<sequence length="523" mass="61089">MIEKLKENEITFKKIIFQCMEKNETTRALLYVMDEGSGEFVLIAYYGYLKLNPNLKVYDFSHPIVELVRQKRTPFFINDISTEPIVEDYYRDHAIYNVQITPIYHKDKIYGFLEERNRAAKQQYDEKTLENSKKIVEEINETLLFFDKKEEKPVEKKKQTDRKEEYLKTIKEIIIRFSSFKKYIPVISDFFVSSAEVFASAVNYDIAFLSIGIGNNSINLVYSKAPISIRGKKALMSSLKDLFPYDYSKGESYSQFFYGKLRGDEIRDVPKTFYTVKIADKRTLRVHLCLLRNSSVYFDAEELVHISNYNKMLTSYFERLFRDYRCNETFIGLILNLLELSKKKSEVFERHSLNTAKYARLIAEKVSDDMDFIDSVTIAALLHDIGILLIDSNLYEKLYLTEEDVEKIRQHTLVCMKFLSKIRMPEEVKDMIKYHHERYDGFGYPEGLKGEEIPLGARVIAVAEAFETMTGEDSYKETLSLKEAIEELRKNAGDQFDPELVVALESVVKERMNKENGKDSGKK</sequence>
<feature type="domain" description="HD-GYP" evidence="1">
    <location>
        <begin position="326"/>
        <end position="520"/>
    </location>
</feature>
<dbReference type="InterPro" id="IPR029016">
    <property type="entry name" value="GAF-like_dom_sf"/>
</dbReference>
<reference evidence="2 3" key="1">
    <citation type="journal article" date="2012" name="Extremophiles">
        <title>Thermotomaculum hydrothermale gen. nov., sp. nov., a novel heterotrophic thermophile within the phylum Acidobacteria from a deep-sea hydrothermal vent chimney in the Southern Okinawa Trough.</title>
        <authorList>
            <person name="Izumi H."/>
            <person name="Nunoura T."/>
            <person name="Miyazaki M."/>
            <person name="Mino S."/>
            <person name="Toki T."/>
            <person name="Takai K."/>
            <person name="Sako Y."/>
            <person name="Sawabe T."/>
            <person name="Nakagawa S."/>
        </authorList>
    </citation>
    <scope>NUCLEOTIDE SEQUENCE [LARGE SCALE GENOMIC DNA]</scope>
    <source>
        <strain evidence="2 3">AC55</strain>
    </source>
</reference>
<dbReference type="SUPFAM" id="SSF55781">
    <property type="entry name" value="GAF domain-like"/>
    <property type="match status" value="1"/>
</dbReference>
<dbReference type="Gene3D" id="1.10.3210.10">
    <property type="entry name" value="Hypothetical protein af1432"/>
    <property type="match status" value="1"/>
</dbReference>
<dbReference type="AlphaFoldDB" id="A0A7R6PHG0"/>
<dbReference type="Pfam" id="PF13487">
    <property type="entry name" value="HD_5"/>
    <property type="match status" value="1"/>
</dbReference>
<gene>
    <name evidence="2" type="ORF">TTHT_1130</name>
</gene>
<accession>A0A7R6PHG0</accession>
<evidence type="ECO:0000259" key="1">
    <source>
        <dbReference type="PROSITE" id="PS51832"/>
    </source>
</evidence>